<dbReference type="OrthoDB" id="4185642at2759"/>
<dbReference type="Proteomes" id="UP000249497">
    <property type="component" value="Unassembled WGS sequence"/>
</dbReference>
<proteinExistence type="predicted"/>
<reference evidence="1 2" key="1">
    <citation type="submission" date="2018-02" db="EMBL/GenBank/DDBJ databases">
        <title>The genomes of Aspergillus section Nigri reveals drivers in fungal speciation.</title>
        <authorList>
            <consortium name="DOE Joint Genome Institute"/>
            <person name="Vesth T.C."/>
            <person name="Nybo J."/>
            <person name="Theobald S."/>
            <person name="Brandl J."/>
            <person name="Frisvad J.C."/>
            <person name="Nielsen K.F."/>
            <person name="Lyhne E.K."/>
            <person name="Kogle M.E."/>
            <person name="Kuo A."/>
            <person name="Riley R."/>
            <person name="Clum A."/>
            <person name="Nolan M."/>
            <person name="Lipzen A."/>
            <person name="Salamov A."/>
            <person name="Henrissat B."/>
            <person name="Wiebenga A."/>
            <person name="De vries R.P."/>
            <person name="Grigoriev I.V."/>
            <person name="Mortensen U.H."/>
            <person name="Andersen M.R."/>
            <person name="Baker S.E."/>
        </authorList>
    </citation>
    <scope>NUCLEOTIDE SEQUENCE [LARGE SCALE GENOMIC DNA]</scope>
    <source>
        <strain evidence="1 2">CBS 114.51</strain>
    </source>
</reference>
<evidence type="ECO:0000313" key="1">
    <source>
        <dbReference type="EMBL" id="RAH85145.1"/>
    </source>
</evidence>
<gene>
    <name evidence="1" type="ORF">BO86DRAFT_416569</name>
</gene>
<protein>
    <submittedName>
        <fullName evidence="1">Uncharacterized protein</fullName>
    </submittedName>
</protein>
<dbReference type="EMBL" id="KZ824776">
    <property type="protein sequence ID" value="RAH85145.1"/>
    <property type="molecule type" value="Genomic_DNA"/>
</dbReference>
<sequence length="147" mass="17279">MVHLELILASCLLESKYHDREPSEFDPPDREVNLFVSESTAYHCRPTPSFPNLQPIDPSNFLEQHLGKLRAILDNAHWAKVLHHNSKPRNITFNSAQVFPEYNPSLLQEKRVTDEVELVDYFINALARDFEEGRLNCTILYYYNWFQ</sequence>
<dbReference type="RefSeq" id="XP_025531039.1">
    <property type="nucleotide sequence ID" value="XM_025674978.1"/>
</dbReference>
<accession>A0A8T8XAR0</accession>
<name>A0A8T8XAR0_ASPJA</name>
<dbReference type="GeneID" id="37178670"/>
<organism evidence="1 2">
    <name type="scientific">Aspergillus japonicus CBS 114.51</name>
    <dbReference type="NCBI Taxonomy" id="1448312"/>
    <lineage>
        <taxon>Eukaryota</taxon>
        <taxon>Fungi</taxon>
        <taxon>Dikarya</taxon>
        <taxon>Ascomycota</taxon>
        <taxon>Pezizomycotina</taxon>
        <taxon>Eurotiomycetes</taxon>
        <taxon>Eurotiomycetidae</taxon>
        <taxon>Eurotiales</taxon>
        <taxon>Aspergillaceae</taxon>
        <taxon>Aspergillus</taxon>
        <taxon>Aspergillus subgen. Circumdati</taxon>
    </lineage>
</organism>
<dbReference type="AlphaFoldDB" id="A0A8T8XAR0"/>
<evidence type="ECO:0000313" key="2">
    <source>
        <dbReference type="Proteomes" id="UP000249497"/>
    </source>
</evidence>
<keyword evidence="2" id="KW-1185">Reference proteome</keyword>